<gene>
    <name evidence="11" type="ORF">MNB_SV-4-795</name>
</gene>
<evidence type="ECO:0000256" key="5">
    <source>
        <dbReference type="ARBA" id="ARBA00022692"/>
    </source>
</evidence>
<feature type="transmembrane region" description="Helical" evidence="8">
    <location>
        <begin position="16"/>
        <end position="36"/>
    </location>
</feature>
<dbReference type="AlphaFoldDB" id="A0A1W1E9V8"/>
<protein>
    <submittedName>
        <fullName evidence="11">Probable integral membrane protein</fullName>
    </submittedName>
</protein>
<dbReference type="NCBIfam" id="NF028537">
    <property type="entry name" value="P_eth_NH2_trans"/>
    <property type="match status" value="1"/>
</dbReference>
<dbReference type="Pfam" id="PF08019">
    <property type="entry name" value="EptA_B_N"/>
    <property type="match status" value="1"/>
</dbReference>
<keyword evidence="7 8" id="KW-0472">Membrane</keyword>
<keyword evidence="6 8" id="KW-1133">Transmembrane helix</keyword>
<evidence type="ECO:0000256" key="4">
    <source>
        <dbReference type="ARBA" id="ARBA00022679"/>
    </source>
</evidence>
<dbReference type="InterPro" id="IPR000917">
    <property type="entry name" value="Sulfatase_N"/>
</dbReference>
<dbReference type="GO" id="GO:0016776">
    <property type="term" value="F:phosphotransferase activity, phosphate group as acceptor"/>
    <property type="evidence" value="ECO:0007669"/>
    <property type="project" value="TreeGrafter"/>
</dbReference>
<dbReference type="CDD" id="cd16017">
    <property type="entry name" value="LptA"/>
    <property type="match status" value="1"/>
</dbReference>
<evidence type="ECO:0000256" key="1">
    <source>
        <dbReference type="ARBA" id="ARBA00004429"/>
    </source>
</evidence>
<feature type="domain" description="Sulfatase N-terminal" evidence="9">
    <location>
        <begin position="233"/>
        <end position="519"/>
    </location>
</feature>
<evidence type="ECO:0000256" key="6">
    <source>
        <dbReference type="ARBA" id="ARBA00022989"/>
    </source>
</evidence>
<dbReference type="InterPro" id="IPR058130">
    <property type="entry name" value="PEA_transf_C"/>
</dbReference>
<feature type="transmembrane region" description="Helical" evidence="8">
    <location>
        <begin position="123"/>
        <end position="139"/>
    </location>
</feature>
<feature type="transmembrane region" description="Helical" evidence="8">
    <location>
        <begin position="48"/>
        <end position="69"/>
    </location>
</feature>
<dbReference type="Pfam" id="PF00884">
    <property type="entry name" value="Sulfatase"/>
    <property type="match status" value="1"/>
</dbReference>
<keyword evidence="2" id="KW-1003">Cell membrane</keyword>
<evidence type="ECO:0000259" key="9">
    <source>
        <dbReference type="Pfam" id="PF00884"/>
    </source>
</evidence>
<evidence type="ECO:0000259" key="10">
    <source>
        <dbReference type="Pfam" id="PF08019"/>
    </source>
</evidence>
<dbReference type="InterPro" id="IPR012549">
    <property type="entry name" value="EptA-like_N"/>
</dbReference>
<feature type="domain" description="Phosphoethanolamine transferase N-terminal" evidence="10">
    <location>
        <begin position="58"/>
        <end position="206"/>
    </location>
</feature>
<dbReference type="InterPro" id="IPR040423">
    <property type="entry name" value="PEA_transferase"/>
</dbReference>
<keyword evidence="4" id="KW-0808">Transferase</keyword>
<proteinExistence type="predicted"/>
<feature type="transmembrane region" description="Helical" evidence="8">
    <location>
        <begin position="76"/>
        <end position="93"/>
    </location>
</feature>
<evidence type="ECO:0000256" key="7">
    <source>
        <dbReference type="ARBA" id="ARBA00023136"/>
    </source>
</evidence>
<sequence>MKIKKIIFPTLSQEQLIFFVALWLTIFYNTSMFSHIVDVYPLQRENILYVASTFVVHVAVTTLFFALLATRYTIKPILICVLLVSSVTAYFMNKYDVVIDENMIRNAIQTDIDESFDLLSLKLVGYFLFLGVLPSYIVYKTPLQTRDFKSALWARIKILLFLIVLAFGTVALFGKFYASFFREHKILRFYANPGFWIDSLRIFVQQSFEDKNTKLQVLGVDAKIEDNQTRKIVFMVVGEAARADHFSLNGYQKETNPKLHKEDIVNFSQMYSCGTSTAYSVPCMFSIYNRSDYSYKKAKYTENVLDVLKHTKDVAILWRDNNSDSKGVATRVEYQDFKTPKNNPICDVECRDIGMLEGLDQFIAKHPKKNILIVLHQMGNHGPAYYKRYTKKFEKFTPVCNTNQLEECSKESVANGYDNALLYSDNFLAATIDFAKHYTKSATAVLYMSDHGESLGEHGIYLHGLPYFIAPDAQKHIGSFLWLNERYKQLLDTKKIEAKKDKELSHDYLFHTLLGLFGVKTKVYDPKLDIVH</sequence>
<evidence type="ECO:0000256" key="2">
    <source>
        <dbReference type="ARBA" id="ARBA00022475"/>
    </source>
</evidence>
<dbReference type="PANTHER" id="PTHR30443">
    <property type="entry name" value="INNER MEMBRANE PROTEIN"/>
    <property type="match status" value="1"/>
</dbReference>
<accession>A0A1W1E9V8</accession>
<keyword evidence="3" id="KW-0997">Cell inner membrane</keyword>
<evidence type="ECO:0000313" key="11">
    <source>
        <dbReference type="EMBL" id="SFV90753.1"/>
    </source>
</evidence>
<organism evidence="11">
    <name type="scientific">hydrothermal vent metagenome</name>
    <dbReference type="NCBI Taxonomy" id="652676"/>
    <lineage>
        <taxon>unclassified sequences</taxon>
        <taxon>metagenomes</taxon>
        <taxon>ecological metagenomes</taxon>
    </lineage>
</organism>
<feature type="transmembrane region" description="Helical" evidence="8">
    <location>
        <begin position="159"/>
        <end position="178"/>
    </location>
</feature>
<evidence type="ECO:0000256" key="8">
    <source>
        <dbReference type="SAM" id="Phobius"/>
    </source>
</evidence>
<name>A0A1W1E9V8_9ZZZZ</name>
<evidence type="ECO:0000256" key="3">
    <source>
        <dbReference type="ARBA" id="ARBA00022519"/>
    </source>
</evidence>
<comment type="subcellular location">
    <subcellularLocation>
        <location evidence="1">Cell inner membrane</location>
        <topology evidence="1">Multi-pass membrane protein</topology>
    </subcellularLocation>
</comment>
<dbReference type="Gene3D" id="3.40.720.10">
    <property type="entry name" value="Alkaline Phosphatase, subunit A"/>
    <property type="match status" value="1"/>
</dbReference>
<dbReference type="GO" id="GO:0005886">
    <property type="term" value="C:plasma membrane"/>
    <property type="evidence" value="ECO:0007669"/>
    <property type="project" value="UniProtKB-SubCell"/>
</dbReference>
<dbReference type="GO" id="GO:0009244">
    <property type="term" value="P:lipopolysaccharide core region biosynthetic process"/>
    <property type="evidence" value="ECO:0007669"/>
    <property type="project" value="TreeGrafter"/>
</dbReference>
<dbReference type="PANTHER" id="PTHR30443:SF0">
    <property type="entry name" value="PHOSPHOETHANOLAMINE TRANSFERASE EPTA"/>
    <property type="match status" value="1"/>
</dbReference>
<dbReference type="EMBL" id="FPIB01000022">
    <property type="protein sequence ID" value="SFV90753.1"/>
    <property type="molecule type" value="Genomic_DNA"/>
</dbReference>
<dbReference type="SUPFAM" id="SSF53649">
    <property type="entry name" value="Alkaline phosphatase-like"/>
    <property type="match status" value="1"/>
</dbReference>
<reference evidence="11" key="1">
    <citation type="submission" date="2016-10" db="EMBL/GenBank/DDBJ databases">
        <authorList>
            <person name="de Groot N.N."/>
        </authorList>
    </citation>
    <scope>NUCLEOTIDE SEQUENCE</scope>
</reference>
<keyword evidence="5 8" id="KW-0812">Transmembrane</keyword>
<dbReference type="InterPro" id="IPR017850">
    <property type="entry name" value="Alkaline_phosphatase_core_sf"/>
</dbReference>